<feature type="compositionally biased region" description="Basic residues" evidence="13">
    <location>
        <begin position="418"/>
        <end position="430"/>
    </location>
</feature>
<keyword evidence="6" id="KW-0507">mRNA processing</keyword>
<evidence type="ECO:0000256" key="5">
    <source>
        <dbReference type="ARBA" id="ARBA00022490"/>
    </source>
</evidence>
<keyword evidence="4" id="KW-0813">Transport</keyword>
<keyword evidence="11" id="KW-0508">mRNA splicing</keyword>
<comment type="caution">
    <text evidence="15">The sequence shown here is derived from an EMBL/GenBank/DDBJ whole genome shotgun (WGS) entry which is preliminary data.</text>
</comment>
<dbReference type="GO" id="GO:0000184">
    <property type="term" value="P:nuclear-transcribed mRNA catabolic process, nonsense-mediated decay"/>
    <property type="evidence" value="ECO:0007669"/>
    <property type="project" value="UniProtKB-KW"/>
</dbReference>
<feature type="compositionally biased region" description="Low complexity" evidence="13">
    <location>
        <begin position="619"/>
        <end position="644"/>
    </location>
</feature>
<evidence type="ECO:0000256" key="1">
    <source>
        <dbReference type="ARBA" id="ARBA00004123"/>
    </source>
</evidence>
<gene>
    <name evidence="15" type="ORF">T310_3276</name>
</gene>
<dbReference type="InterPro" id="IPR018545">
    <property type="entry name" value="Btz_dom"/>
</dbReference>
<keyword evidence="9" id="KW-0694">RNA-binding</keyword>
<evidence type="ECO:0000256" key="11">
    <source>
        <dbReference type="ARBA" id="ARBA00023187"/>
    </source>
</evidence>
<dbReference type="OrthoDB" id="5413466at2759"/>
<dbReference type="SMART" id="SM01044">
    <property type="entry name" value="Btz"/>
    <property type="match status" value="1"/>
</dbReference>
<dbReference type="Proteomes" id="UP000053958">
    <property type="component" value="Unassembled WGS sequence"/>
</dbReference>
<feature type="compositionally biased region" description="Basic and acidic residues" evidence="13">
    <location>
        <begin position="295"/>
        <end position="307"/>
    </location>
</feature>
<sequence>MVHFFRLMLNKYSPPPTTRSFFSPSPIIPALPRRPSSSSPPSLSSLLPLPLTPSPPVKRAAAAAAQLLSPPDHRPYSRPSDSAPCRSLRRRGPSAQPPWVGGVARTAADITSHQMAPYRRRKIGASRRRREDEGEDEGSTAEELEDDSLSDGSVVSNQDDDDADGEGSDASEDDSSVSPRADRTNGHVNGVHEAGAEKGRSPSPGKRVVASTLSDTEAMMNGIKISDQDGEVAEIQFDDLKEEDQDDNGEAQTGRTPSESKRETFAERKRREHEEYIKARDEDPAFVPTRGGFFLHDRRSTEPDTNGHRPFRNRSKSRPHGLIVDGNVGRRPPKPDASEGQWTHDLHETVAGDERPASKSPLPPQTSAPSNAPRAVPTAPRSTPPNRSFSTTVLIGNVPVVVFLPGMANPVSFAAVPKRQHTRLPQHRPPLRRDKPVRISLPGSPPRYIFPATERSFIFIPRALRPNQQGFRGRGRGGFYGGRRTSLYPGPGYSPGVPMSRRSSMGRVTSQEGVHSPAASVLSRQTMTVPENGKPVVRLPPPARPPGQAYQPPTTSVGSSAASAGSGAPPPSAPATTTTTFRESRPAPIPMHQPRPQKAVSVADIESPASFNFNPPQPQQEQPFHQQVPMPVTGPAHAPDAAHYPHGRHPSHLSQASGTPMSQAIHAQPFQPYAFQQPPQGYYPAAFPPGTVFYPVSGTEYPQYGAPAAPGAPVPPFVPPGQ</sequence>
<feature type="compositionally biased region" description="Basic residues" evidence="13">
    <location>
        <begin position="118"/>
        <end position="128"/>
    </location>
</feature>
<dbReference type="GO" id="GO:0008380">
    <property type="term" value="P:RNA splicing"/>
    <property type="evidence" value="ECO:0007669"/>
    <property type="project" value="UniProtKB-KW"/>
</dbReference>
<keyword evidence="12" id="KW-0539">Nucleus</keyword>
<feature type="compositionally biased region" description="Acidic residues" evidence="13">
    <location>
        <begin position="133"/>
        <end position="149"/>
    </location>
</feature>
<dbReference type="RefSeq" id="XP_013329302.1">
    <property type="nucleotide sequence ID" value="XM_013473848.1"/>
</dbReference>
<feature type="compositionally biased region" description="Low complexity" evidence="13">
    <location>
        <begin position="546"/>
        <end position="567"/>
    </location>
</feature>
<dbReference type="PANTHER" id="PTHR46837:SF5">
    <property type="entry name" value="PROTEIN MLN51 HOMOLOG"/>
    <property type="match status" value="1"/>
</dbReference>
<proteinExistence type="inferred from homology"/>
<keyword evidence="5" id="KW-0963">Cytoplasm</keyword>
<evidence type="ECO:0000256" key="6">
    <source>
        <dbReference type="ARBA" id="ARBA00022664"/>
    </source>
</evidence>
<dbReference type="EMBL" id="LASV01000131">
    <property type="protein sequence ID" value="KKA22690.1"/>
    <property type="molecule type" value="Genomic_DNA"/>
</dbReference>
<dbReference type="InterPro" id="IPR044796">
    <property type="entry name" value="MLN51_plant"/>
</dbReference>
<evidence type="ECO:0000256" key="7">
    <source>
        <dbReference type="ARBA" id="ARBA00022816"/>
    </source>
</evidence>
<feature type="region of interest" description="Disordered" evidence="13">
    <location>
        <begin position="32"/>
        <end position="390"/>
    </location>
</feature>
<evidence type="ECO:0000313" key="16">
    <source>
        <dbReference type="Proteomes" id="UP000053958"/>
    </source>
</evidence>
<evidence type="ECO:0000256" key="2">
    <source>
        <dbReference type="ARBA" id="ARBA00004496"/>
    </source>
</evidence>
<feature type="compositionally biased region" description="Low complexity" evidence="13">
    <location>
        <begin position="32"/>
        <end position="49"/>
    </location>
</feature>
<feature type="region of interest" description="Disordered" evidence="13">
    <location>
        <begin position="525"/>
        <end position="658"/>
    </location>
</feature>
<dbReference type="GeneID" id="25315626"/>
<evidence type="ECO:0000256" key="10">
    <source>
        <dbReference type="ARBA" id="ARBA00023161"/>
    </source>
</evidence>
<evidence type="ECO:0000256" key="3">
    <source>
        <dbReference type="ARBA" id="ARBA00009548"/>
    </source>
</evidence>
<dbReference type="GO" id="GO:0051028">
    <property type="term" value="P:mRNA transport"/>
    <property type="evidence" value="ECO:0007669"/>
    <property type="project" value="UniProtKB-KW"/>
</dbReference>
<feature type="domain" description="Btz" evidence="14">
    <location>
        <begin position="241"/>
        <end position="372"/>
    </location>
</feature>
<protein>
    <submittedName>
        <fullName evidence="15">Extensin</fullName>
    </submittedName>
</protein>
<accession>A0A0F4YX87</accession>
<keyword evidence="8" id="KW-0810">Translation regulation</keyword>
<feature type="compositionally biased region" description="Polar residues" evidence="13">
    <location>
        <begin position="380"/>
        <end position="390"/>
    </location>
</feature>
<feature type="compositionally biased region" description="Basic and acidic residues" evidence="13">
    <location>
        <begin position="258"/>
        <end position="283"/>
    </location>
</feature>
<evidence type="ECO:0000313" key="15">
    <source>
        <dbReference type="EMBL" id="KKA22690.1"/>
    </source>
</evidence>
<keyword evidence="10" id="KW-0866">Nonsense-mediated mRNA decay</keyword>
<feature type="region of interest" description="Disordered" evidence="13">
    <location>
        <begin position="468"/>
        <end position="496"/>
    </location>
</feature>
<comment type="similarity">
    <text evidence="3">Belongs to the CASC3 family.</text>
</comment>
<dbReference type="GO" id="GO:0035145">
    <property type="term" value="C:exon-exon junction complex"/>
    <property type="evidence" value="ECO:0007669"/>
    <property type="project" value="InterPro"/>
</dbReference>
<evidence type="ECO:0000256" key="9">
    <source>
        <dbReference type="ARBA" id="ARBA00022884"/>
    </source>
</evidence>
<keyword evidence="7" id="KW-0509">mRNA transport</keyword>
<organism evidence="15 16">
    <name type="scientific">Rasamsonia emersonii (strain ATCC 16479 / CBS 393.64 / IMI 116815)</name>
    <dbReference type="NCBI Taxonomy" id="1408163"/>
    <lineage>
        <taxon>Eukaryota</taxon>
        <taxon>Fungi</taxon>
        <taxon>Dikarya</taxon>
        <taxon>Ascomycota</taxon>
        <taxon>Pezizomycotina</taxon>
        <taxon>Eurotiomycetes</taxon>
        <taxon>Eurotiomycetidae</taxon>
        <taxon>Eurotiales</taxon>
        <taxon>Trichocomaceae</taxon>
        <taxon>Rasamsonia</taxon>
    </lineage>
</organism>
<reference evidence="15 16" key="1">
    <citation type="submission" date="2015-04" db="EMBL/GenBank/DDBJ databases">
        <authorList>
            <person name="Heijne W.H."/>
            <person name="Fedorova N.D."/>
            <person name="Nierman W.C."/>
            <person name="Vollebregt A.W."/>
            <person name="Zhao Z."/>
            <person name="Wu L."/>
            <person name="Kumar M."/>
            <person name="Stam H."/>
            <person name="van den Berg M.A."/>
            <person name="Pel H.J."/>
        </authorList>
    </citation>
    <scope>NUCLEOTIDE SEQUENCE [LARGE SCALE GENOMIC DNA]</scope>
    <source>
        <strain evidence="15 16">CBS 393.64</strain>
    </source>
</reference>
<feature type="compositionally biased region" description="Basic residues" evidence="13">
    <location>
        <begin position="309"/>
        <end position="319"/>
    </location>
</feature>
<feature type="compositionally biased region" description="Basic and acidic residues" evidence="13">
    <location>
        <begin position="333"/>
        <end position="357"/>
    </location>
</feature>
<dbReference type="GO" id="GO:0006417">
    <property type="term" value="P:regulation of translation"/>
    <property type="evidence" value="ECO:0007669"/>
    <property type="project" value="UniProtKB-KW"/>
</dbReference>
<dbReference type="GO" id="GO:0006397">
    <property type="term" value="P:mRNA processing"/>
    <property type="evidence" value="ECO:0007669"/>
    <property type="project" value="UniProtKB-KW"/>
</dbReference>
<evidence type="ECO:0000256" key="8">
    <source>
        <dbReference type="ARBA" id="ARBA00022845"/>
    </source>
</evidence>
<dbReference type="Pfam" id="PF09405">
    <property type="entry name" value="Btz"/>
    <property type="match status" value="1"/>
</dbReference>
<feature type="non-terminal residue" evidence="15">
    <location>
        <position position="722"/>
    </location>
</feature>
<evidence type="ECO:0000256" key="12">
    <source>
        <dbReference type="ARBA" id="ARBA00023242"/>
    </source>
</evidence>
<evidence type="ECO:0000256" key="13">
    <source>
        <dbReference type="SAM" id="MobiDB-lite"/>
    </source>
</evidence>
<name>A0A0F4YX87_RASE3</name>
<dbReference type="AlphaFoldDB" id="A0A0F4YX87"/>
<evidence type="ECO:0000256" key="4">
    <source>
        <dbReference type="ARBA" id="ARBA00022448"/>
    </source>
</evidence>
<dbReference type="GO" id="GO:0003729">
    <property type="term" value="F:mRNA binding"/>
    <property type="evidence" value="ECO:0007669"/>
    <property type="project" value="InterPro"/>
</dbReference>
<evidence type="ECO:0000259" key="14">
    <source>
        <dbReference type="SMART" id="SM01044"/>
    </source>
</evidence>
<keyword evidence="16" id="KW-1185">Reference proteome</keyword>
<feature type="region of interest" description="Disordered" evidence="13">
    <location>
        <begin position="418"/>
        <end position="444"/>
    </location>
</feature>
<dbReference type="STRING" id="1408163.A0A0F4YX87"/>
<dbReference type="GO" id="GO:0005737">
    <property type="term" value="C:cytoplasm"/>
    <property type="evidence" value="ECO:0007669"/>
    <property type="project" value="UniProtKB-SubCell"/>
</dbReference>
<comment type="subcellular location">
    <subcellularLocation>
        <location evidence="2">Cytoplasm</location>
    </subcellularLocation>
    <subcellularLocation>
        <location evidence="1">Nucleus</location>
    </subcellularLocation>
</comment>
<dbReference type="PANTHER" id="PTHR46837">
    <property type="entry name" value="PROTEIN MLN51 HOMOLOG"/>
    <property type="match status" value="1"/>
</dbReference>
<feature type="compositionally biased region" description="Acidic residues" evidence="13">
    <location>
        <begin position="158"/>
        <end position="175"/>
    </location>
</feature>
<feature type="compositionally biased region" description="Acidic residues" evidence="13">
    <location>
        <begin position="228"/>
        <end position="249"/>
    </location>
</feature>